<dbReference type="InterPro" id="IPR004017">
    <property type="entry name" value="Cys_rich_dom"/>
</dbReference>
<dbReference type="EMBL" id="CP017834">
    <property type="protein sequence ID" value="APJ04265.1"/>
    <property type="molecule type" value="Genomic_DNA"/>
</dbReference>
<reference evidence="8 9" key="1">
    <citation type="submission" date="2016-10" db="EMBL/GenBank/DDBJ databases">
        <title>Silvanigrella aquatica sp. nov., isolated from a freshwater lake located in the Black Forest, Germany, description of Silvanigrellaceae fam. nov., Silvanigrellales ord. nov., reclassification of the order Bdellovibrionales in the class Oligoflexia, reclassification of the families Bacteriovoracaceae and Halobacteriovoraceae in the new order Bacteriovoracales ord. nov., and reclassification of the family Pseudobacteriovoracaceae in the order Oligoflexiales.</title>
        <authorList>
            <person name="Hahn M.W."/>
            <person name="Schmidt J."/>
            <person name="Koll U."/>
            <person name="Rohde M."/>
            <person name="Verbag S."/>
            <person name="Pitt A."/>
            <person name="Nakai R."/>
            <person name="Naganuma T."/>
            <person name="Lang E."/>
        </authorList>
    </citation>
    <scope>NUCLEOTIDE SEQUENCE [LARGE SCALE GENOMIC DNA]</scope>
    <source>
        <strain evidence="8 9">MWH-Nonnen-W8red</strain>
    </source>
</reference>
<keyword evidence="5" id="KW-0411">Iron-sulfur</keyword>
<dbReference type="Gene3D" id="1.10.1060.10">
    <property type="entry name" value="Alpha-helical ferredoxin"/>
    <property type="match status" value="1"/>
</dbReference>
<keyword evidence="1" id="KW-0004">4Fe-4S</keyword>
<dbReference type="InterPro" id="IPR017900">
    <property type="entry name" value="4Fe4S_Fe_S_CS"/>
</dbReference>
<dbReference type="PROSITE" id="PS51379">
    <property type="entry name" value="4FE4S_FER_2"/>
    <property type="match status" value="2"/>
</dbReference>
<dbReference type="InterPro" id="IPR009051">
    <property type="entry name" value="Helical_ferredxn"/>
</dbReference>
<feature type="domain" description="4Fe-4S ferredoxin-type" evidence="7">
    <location>
        <begin position="354"/>
        <end position="384"/>
    </location>
</feature>
<dbReference type="GO" id="GO:0046872">
    <property type="term" value="F:metal ion binding"/>
    <property type="evidence" value="ECO:0007669"/>
    <property type="project" value="UniProtKB-KW"/>
</dbReference>
<feature type="transmembrane region" description="Helical" evidence="6">
    <location>
        <begin position="21"/>
        <end position="42"/>
    </location>
</feature>
<feature type="transmembrane region" description="Helical" evidence="6">
    <location>
        <begin position="128"/>
        <end position="153"/>
    </location>
</feature>
<evidence type="ECO:0000256" key="2">
    <source>
        <dbReference type="ARBA" id="ARBA00022723"/>
    </source>
</evidence>
<keyword evidence="6" id="KW-0472">Membrane</keyword>
<accession>A0A1L4D229</accession>
<dbReference type="InterPro" id="IPR017896">
    <property type="entry name" value="4Fe4S_Fe-S-bd"/>
</dbReference>
<feature type="transmembrane region" description="Helical" evidence="6">
    <location>
        <begin position="196"/>
        <end position="212"/>
    </location>
</feature>
<feature type="transmembrane region" description="Helical" evidence="6">
    <location>
        <begin position="165"/>
        <end position="184"/>
    </location>
</feature>
<feature type="transmembrane region" description="Helical" evidence="6">
    <location>
        <begin position="224"/>
        <end position="245"/>
    </location>
</feature>
<dbReference type="SUPFAM" id="SSF46548">
    <property type="entry name" value="alpha-helical ferredoxin"/>
    <property type="match status" value="1"/>
</dbReference>
<dbReference type="Pfam" id="PF02754">
    <property type="entry name" value="CCG"/>
    <property type="match status" value="2"/>
</dbReference>
<dbReference type="InterPro" id="IPR036197">
    <property type="entry name" value="NarG-like_sf"/>
</dbReference>
<protein>
    <recommendedName>
        <fullName evidence="7">4Fe-4S ferredoxin-type domain-containing protein</fullName>
    </recommendedName>
</protein>
<keyword evidence="6" id="KW-0812">Transmembrane</keyword>
<dbReference type="RefSeq" id="WP_148698020.1">
    <property type="nucleotide sequence ID" value="NZ_CP017834.1"/>
</dbReference>
<feature type="domain" description="4Fe-4S ferredoxin-type" evidence="7">
    <location>
        <begin position="292"/>
        <end position="321"/>
    </location>
</feature>
<evidence type="ECO:0000256" key="6">
    <source>
        <dbReference type="SAM" id="Phobius"/>
    </source>
</evidence>
<dbReference type="STRING" id="1915309.AXG55_10245"/>
<dbReference type="InterPro" id="IPR051460">
    <property type="entry name" value="HdrC_iron-sulfur_subunit"/>
</dbReference>
<dbReference type="PROSITE" id="PS00198">
    <property type="entry name" value="4FE4S_FER_1"/>
    <property type="match status" value="2"/>
</dbReference>
<dbReference type="OrthoDB" id="9794954at2"/>
<gene>
    <name evidence="8" type="ORF">AXG55_10245</name>
</gene>
<dbReference type="GO" id="GO:0016491">
    <property type="term" value="F:oxidoreductase activity"/>
    <property type="evidence" value="ECO:0007669"/>
    <property type="project" value="UniProtKB-KW"/>
</dbReference>
<dbReference type="Pfam" id="PF13187">
    <property type="entry name" value="Fer4_9"/>
    <property type="match status" value="1"/>
</dbReference>
<keyword evidence="9" id="KW-1185">Reference proteome</keyword>
<dbReference type="GO" id="GO:0005886">
    <property type="term" value="C:plasma membrane"/>
    <property type="evidence" value="ECO:0007669"/>
    <property type="project" value="TreeGrafter"/>
</dbReference>
<evidence type="ECO:0000256" key="3">
    <source>
        <dbReference type="ARBA" id="ARBA00023002"/>
    </source>
</evidence>
<evidence type="ECO:0000256" key="4">
    <source>
        <dbReference type="ARBA" id="ARBA00023004"/>
    </source>
</evidence>
<keyword evidence="2" id="KW-0479">Metal-binding</keyword>
<dbReference type="SUPFAM" id="SSF103501">
    <property type="entry name" value="Respiratory nitrate reductase 1 gamma chain"/>
    <property type="match status" value="1"/>
</dbReference>
<evidence type="ECO:0000259" key="7">
    <source>
        <dbReference type="PROSITE" id="PS51379"/>
    </source>
</evidence>
<keyword evidence="4" id="KW-0408">Iron</keyword>
<dbReference type="PANTHER" id="PTHR43255">
    <property type="entry name" value="IRON-SULFUR-BINDING OXIDOREDUCTASE FADF-RELATED-RELATED"/>
    <property type="match status" value="1"/>
</dbReference>
<keyword evidence="3" id="KW-0560">Oxidoreductase</keyword>
<dbReference type="Proteomes" id="UP000184731">
    <property type="component" value="Chromosome"/>
</dbReference>
<dbReference type="AlphaFoldDB" id="A0A1L4D229"/>
<feature type="transmembrane region" description="Helical" evidence="6">
    <location>
        <begin position="91"/>
        <end position="116"/>
    </location>
</feature>
<name>A0A1L4D229_9BACT</name>
<proteinExistence type="predicted"/>
<sequence length="694" mass="78390">MEAQLLTRQIYWSPSGGLNDILHQTTYIWLAAAILIFGYGIWKHIRLWRAGKSEICFDRPNERVILFIRNVLAQAKVLRSRRQRDPKPRSIYAAWMHGLIFYGFFALVFGTTIVALKEYSIVDLYHGWFYAFVKVTCQVGGVALAIGLLMGIIRRSNKSQNFSHSFGYTLLYSFLFLLVIQGFLLQGFRLAFEQNALDAQWAFVGYLASYLFPKDMNSTTANGIYTSLWYFHMVTTMAFIATIPYTRALHIVTATLNLYTQRITPTVFLAKMDFENAEAEYFGSRDIRDFSWKDLLSFDSCTECRRCTDICPANAVGKPLDPREVILKLKNSMTVDALFPKDGEMEKHFLFENGVITHNEIWACTNCGGCVNECPVGIDQLRTIMQLRRYQTLTLGEVPASAGKAIENIKQYNNPWGLPHADRFKWAEGLDLPLITGETPEVEYLYYVGCAASYDLGNQRVAKAVVNILKYCGVSFAVMGKAEKCNGEPVKRLGDEYSFAEIANSNVEQLNKLKFKKIVTHCPHCFNTLKNDYQEYGGKYEVYHHSQLLTELFKSNKLQLPIEVNKSVTFHDPCFLGRHNGEFDAPRQILEAVAGIRLSEMEASKETSSCCGMGGGNMWYESEGGGKIVERRLQHVAQTGAKTLVTGCSFCMINFKSAFQNLEATKDLEIMDLAEAVVMAMPPEAKNAALSKVN</sequence>
<organism evidence="8 9">
    <name type="scientific">Silvanigrella aquatica</name>
    <dbReference type="NCBI Taxonomy" id="1915309"/>
    <lineage>
        <taxon>Bacteria</taxon>
        <taxon>Pseudomonadati</taxon>
        <taxon>Bdellovibrionota</taxon>
        <taxon>Oligoflexia</taxon>
        <taxon>Silvanigrellales</taxon>
        <taxon>Silvanigrellaceae</taxon>
        <taxon>Silvanigrella</taxon>
    </lineage>
</organism>
<evidence type="ECO:0000256" key="1">
    <source>
        <dbReference type="ARBA" id="ARBA00022485"/>
    </source>
</evidence>
<evidence type="ECO:0000313" key="9">
    <source>
        <dbReference type="Proteomes" id="UP000184731"/>
    </source>
</evidence>
<dbReference type="KEGG" id="saqi:AXG55_10245"/>
<keyword evidence="6" id="KW-1133">Transmembrane helix</keyword>
<dbReference type="PANTHER" id="PTHR43255:SF1">
    <property type="entry name" value="IRON-SULFUR-BINDING OXIDOREDUCTASE FADF-RELATED"/>
    <property type="match status" value="1"/>
</dbReference>
<dbReference type="GO" id="GO:0051539">
    <property type="term" value="F:4 iron, 4 sulfur cluster binding"/>
    <property type="evidence" value="ECO:0007669"/>
    <property type="project" value="UniProtKB-KW"/>
</dbReference>
<evidence type="ECO:0000313" key="8">
    <source>
        <dbReference type="EMBL" id="APJ04265.1"/>
    </source>
</evidence>
<evidence type="ECO:0000256" key="5">
    <source>
        <dbReference type="ARBA" id="ARBA00023014"/>
    </source>
</evidence>
<dbReference type="Gene3D" id="1.20.950.20">
    <property type="entry name" value="Transmembrane di-heme cytochromes, Chain C"/>
    <property type="match status" value="1"/>
</dbReference>